<protein>
    <submittedName>
        <fullName evidence="2">JmjC domain protein</fullName>
    </submittedName>
</protein>
<dbReference type="PATRIC" id="fig|1245469.3.peg.7401"/>
<dbReference type="Proteomes" id="UP000011841">
    <property type="component" value="Chromosome"/>
</dbReference>
<dbReference type="PROSITE" id="PS51184">
    <property type="entry name" value="JMJC"/>
    <property type="match status" value="1"/>
</dbReference>
<dbReference type="Gene3D" id="2.60.120.650">
    <property type="entry name" value="Cupin"/>
    <property type="match status" value="1"/>
</dbReference>
<dbReference type="InterPro" id="IPR003347">
    <property type="entry name" value="JmjC_dom"/>
</dbReference>
<dbReference type="InterPro" id="IPR041667">
    <property type="entry name" value="Cupin_8"/>
</dbReference>
<evidence type="ECO:0000313" key="2">
    <source>
        <dbReference type="EMBL" id="BAM93206.1"/>
    </source>
</evidence>
<dbReference type="OrthoDB" id="479699at2"/>
<feature type="domain" description="JmjC" evidence="1">
    <location>
        <begin position="110"/>
        <end position="280"/>
    </location>
</feature>
<gene>
    <name evidence="2" type="ORF">S58_72420</name>
</gene>
<dbReference type="PANTHER" id="PTHR12461">
    <property type="entry name" value="HYPOXIA-INDUCIBLE FACTOR 1 ALPHA INHIBITOR-RELATED"/>
    <property type="match status" value="1"/>
</dbReference>
<evidence type="ECO:0000313" key="3">
    <source>
        <dbReference type="Proteomes" id="UP000011841"/>
    </source>
</evidence>
<dbReference type="eggNOG" id="COG2850">
    <property type="taxonomic scope" value="Bacteria"/>
</dbReference>
<sequence>MKRLGEIERRHDMTHERFFGDFFQQRPVVMTEQISHWPALAAWGPGYFRSRYGQTPVWLSRYDPSSQRTFLEQNIDHQFREGTMAEYVDSLTSENGRYSIRESVGLLQRNPELLDDLDHFRPFGCVHEPPDDQFMALWFAPKGTITGMHIDVGENVLFHLHGHKHVLLFSPDNTALLYEEDLSQLDAPGLADRVDSDTLQMWRHYVRWSKVNAFNPDFERFPLLGASSYLEAIIGPGDALYIPCGWWHTVRSLDVTISVSKSVFKDEFLRPAPPLTDARPVAATWETRS</sequence>
<proteinExistence type="predicted"/>
<evidence type="ECO:0000259" key="1">
    <source>
        <dbReference type="PROSITE" id="PS51184"/>
    </source>
</evidence>
<name>M4ZHR0_9BRAD</name>
<dbReference type="RefSeq" id="WP_015670277.1">
    <property type="nucleotide sequence ID" value="NC_020453.1"/>
</dbReference>
<dbReference type="EMBL" id="AP012603">
    <property type="protein sequence ID" value="BAM93206.1"/>
    <property type="molecule type" value="Genomic_DNA"/>
</dbReference>
<dbReference type="Pfam" id="PF13621">
    <property type="entry name" value="Cupin_8"/>
    <property type="match status" value="1"/>
</dbReference>
<dbReference type="HOGENOM" id="CLU_016785_3_3_5"/>
<dbReference type="GeneID" id="301820893"/>
<dbReference type="PANTHER" id="PTHR12461:SF105">
    <property type="entry name" value="HYPOXIA-INDUCIBLE FACTOR 1-ALPHA INHIBITOR"/>
    <property type="match status" value="1"/>
</dbReference>
<dbReference type="SUPFAM" id="SSF51197">
    <property type="entry name" value="Clavaminate synthase-like"/>
    <property type="match status" value="1"/>
</dbReference>
<dbReference type="KEGG" id="aol:S58_72420"/>
<dbReference type="AlphaFoldDB" id="M4ZHR0"/>
<organism evidence="2 3">
    <name type="scientific">Bradyrhizobium oligotrophicum S58</name>
    <dbReference type="NCBI Taxonomy" id="1245469"/>
    <lineage>
        <taxon>Bacteria</taxon>
        <taxon>Pseudomonadati</taxon>
        <taxon>Pseudomonadota</taxon>
        <taxon>Alphaproteobacteria</taxon>
        <taxon>Hyphomicrobiales</taxon>
        <taxon>Nitrobacteraceae</taxon>
        <taxon>Bradyrhizobium</taxon>
    </lineage>
</organism>
<dbReference type="SMART" id="SM00558">
    <property type="entry name" value="JmjC"/>
    <property type="match status" value="1"/>
</dbReference>
<accession>M4ZHR0</accession>
<dbReference type="STRING" id="1245469.S58_72420"/>
<reference evidence="2 3" key="1">
    <citation type="journal article" date="2013" name="Appl. Environ. Microbiol.">
        <title>Genome analysis suggests that the soil oligotrophic bacterium Agromonas oligotrophica (Bradyrhizobium oligotrophicum) is a nitrogen-fixing symbiont of Aeschynomene indica.</title>
        <authorList>
            <person name="Okubo T."/>
            <person name="Fukushima S."/>
            <person name="Itakura M."/>
            <person name="Oshima K."/>
            <person name="Longtonglang A."/>
            <person name="Teaumroong N."/>
            <person name="Mitsui H."/>
            <person name="Hattori M."/>
            <person name="Hattori R."/>
            <person name="Hattori T."/>
            <person name="Minamisawa K."/>
        </authorList>
    </citation>
    <scope>NUCLEOTIDE SEQUENCE [LARGE SCALE GENOMIC DNA]</scope>
    <source>
        <strain evidence="2 3">S58</strain>
    </source>
</reference>
<keyword evidence="3" id="KW-1185">Reference proteome</keyword>